<dbReference type="GO" id="GO:0010309">
    <property type="term" value="F:acireductone dioxygenase [iron(II)-requiring] activity"/>
    <property type="evidence" value="ECO:0007669"/>
    <property type="project" value="UniProtKB-UniRule"/>
</dbReference>
<evidence type="ECO:0000256" key="8">
    <source>
        <dbReference type="ARBA" id="ARBA00023004"/>
    </source>
</evidence>
<dbReference type="GO" id="GO:0005634">
    <property type="term" value="C:nucleus"/>
    <property type="evidence" value="ECO:0007669"/>
    <property type="project" value="UniProtKB-SubCell"/>
</dbReference>
<dbReference type="AlphaFoldDB" id="M1VKW2"/>
<dbReference type="Proteomes" id="UP000007014">
    <property type="component" value="Chromosome 17"/>
</dbReference>
<dbReference type="Pfam" id="PF03079">
    <property type="entry name" value="ARD"/>
    <property type="match status" value="1"/>
</dbReference>
<feature type="binding site" evidence="11">
    <location>
        <position position="138"/>
    </location>
    <ligand>
        <name>Fe(2+)</name>
        <dbReference type="ChEBI" id="CHEBI:29033"/>
        <note>for iron-dependent acireductone dioxygenase activity</note>
    </ligand>
</feature>
<evidence type="ECO:0000256" key="1">
    <source>
        <dbReference type="ARBA" id="ARBA00000428"/>
    </source>
</evidence>
<dbReference type="HOGENOM" id="CLU_090154_0_1_1"/>
<dbReference type="KEGG" id="cme:CYME_CMQ369C"/>
<evidence type="ECO:0000256" key="11">
    <source>
        <dbReference type="HAMAP-Rule" id="MF_03154"/>
    </source>
</evidence>
<feature type="binding site" evidence="11">
    <location>
        <position position="95"/>
    </location>
    <ligand>
        <name>Ni(2+)</name>
        <dbReference type="ChEBI" id="CHEBI:49786"/>
        <note>for nickel-dependent acireductone dioxygenase activity</note>
    </ligand>
</feature>
<evidence type="ECO:0000256" key="4">
    <source>
        <dbReference type="ARBA" id="ARBA00022605"/>
    </source>
</evidence>
<feature type="binding site" evidence="11">
    <location>
        <position position="95"/>
    </location>
    <ligand>
        <name>Fe(2+)</name>
        <dbReference type="ChEBI" id="CHEBI:29033"/>
        <note>for iron-dependent acireductone dioxygenase activity</note>
    </ligand>
</feature>
<dbReference type="EC" id="1.13.11.54" evidence="11"/>
<dbReference type="Gramene" id="CMQ369CT">
    <property type="protein sequence ID" value="CMQ369CT"/>
    <property type="gene ID" value="CMQ369C"/>
</dbReference>
<dbReference type="SUPFAM" id="SSF51182">
    <property type="entry name" value="RmlC-like cupins"/>
    <property type="match status" value="1"/>
</dbReference>
<comment type="subcellular location">
    <subcellularLocation>
        <location evidence="11">Cytoplasm</location>
    </subcellularLocation>
    <subcellularLocation>
        <location evidence="11">Nucleus</location>
    </subcellularLocation>
</comment>
<reference evidence="12 13" key="1">
    <citation type="journal article" date="2004" name="Nature">
        <title>Genome sequence of the ultrasmall unicellular red alga Cyanidioschyzon merolae 10D.</title>
        <authorList>
            <person name="Matsuzaki M."/>
            <person name="Misumi O."/>
            <person name="Shin-i T."/>
            <person name="Maruyama S."/>
            <person name="Takahara M."/>
            <person name="Miyagishima S."/>
            <person name="Mori T."/>
            <person name="Nishida K."/>
            <person name="Yagisawa F."/>
            <person name="Nishida K."/>
            <person name="Yoshida Y."/>
            <person name="Nishimura Y."/>
            <person name="Nakao S."/>
            <person name="Kobayashi T."/>
            <person name="Momoyama Y."/>
            <person name="Higashiyama T."/>
            <person name="Minoda A."/>
            <person name="Sano M."/>
            <person name="Nomoto H."/>
            <person name="Oishi K."/>
            <person name="Hayashi H."/>
            <person name="Ohta F."/>
            <person name="Nishizaka S."/>
            <person name="Haga S."/>
            <person name="Miura S."/>
            <person name="Morishita T."/>
            <person name="Kabeya Y."/>
            <person name="Terasawa K."/>
            <person name="Suzuki Y."/>
            <person name="Ishii Y."/>
            <person name="Asakawa S."/>
            <person name="Takano H."/>
            <person name="Ohta N."/>
            <person name="Kuroiwa H."/>
            <person name="Tanaka K."/>
            <person name="Shimizu N."/>
            <person name="Sugano S."/>
            <person name="Sato N."/>
            <person name="Nozaki H."/>
            <person name="Ogasawara N."/>
            <person name="Kohara Y."/>
            <person name="Kuroiwa T."/>
        </authorList>
    </citation>
    <scope>NUCLEOTIDE SEQUENCE [LARGE SCALE GENOMIC DNA]</scope>
    <source>
        <strain evidence="12 13">10D</strain>
    </source>
</reference>
<name>M1VKW2_CYAM1</name>
<evidence type="ECO:0000256" key="7">
    <source>
        <dbReference type="ARBA" id="ARBA00023002"/>
    </source>
</evidence>
<evidence type="ECO:0000256" key="6">
    <source>
        <dbReference type="ARBA" id="ARBA00022964"/>
    </source>
</evidence>
<keyword evidence="3 11" id="KW-0533">Nickel</keyword>
<feature type="binding site" evidence="11">
    <location>
        <position position="93"/>
    </location>
    <ligand>
        <name>Ni(2+)</name>
        <dbReference type="ChEBI" id="CHEBI:49786"/>
        <note>for nickel-dependent acireductone dioxygenase activity</note>
    </ligand>
</feature>
<dbReference type="Gene3D" id="2.60.120.10">
    <property type="entry name" value="Jelly Rolls"/>
    <property type="match status" value="1"/>
</dbReference>
<dbReference type="InterPro" id="IPR011051">
    <property type="entry name" value="RmlC_Cupin_sf"/>
</dbReference>
<evidence type="ECO:0000256" key="9">
    <source>
        <dbReference type="ARBA" id="ARBA00023167"/>
    </source>
</evidence>
<keyword evidence="6 11" id="KW-0223">Dioxygenase</keyword>
<dbReference type="GO" id="GO:0016151">
    <property type="term" value="F:nickel cation binding"/>
    <property type="evidence" value="ECO:0007669"/>
    <property type="project" value="UniProtKB-UniRule"/>
</dbReference>
<dbReference type="GeneID" id="16996333"/>
<sequence>MRAWKLEIPPGADIRQPHAKPGGDEVSLVELNALGVLYQYFAPSDYDKSGTETHARWLQFRSDHGFKYADVLEVSPEQLPDFESKLQMFFEEHIHADPEVRYVTAGSGYFDVRDESDSWIRIAVEPGDMLVLPAGIYHRFTVDSSNYIRAVRLFADEPQWVPINRTSAERHPARLAYEQLYPERSFSTEPEQQALRV</sequence>
<keyword evidence="13" id="KW-1185">Reference proteome</keyword>
<evidence type="ECO:0000256" key="10">
    <source>
        <dbReference type="ARBA" id="ARBA00023242"/>
    </source>
</evidence>
<dbReference type="InterPro" id="IPR014710">
    <property type="entry name" value="RmlC-like_jellyroll"/>
</dbReference>
<keyword evidence="2 11" id="KW-0963">Cytoplasm</keyword>
<proteinExistence type="inferred from homology"/>
<comment type="pathway">
    <text evidence="11">Amino-acid biosynthesis; L-methionine biosynthesis via salvage pathway; L-methionine from S-methyl-5-thio-alpha-D-ribose 1-phosphate: step 5/6.</text>
</comment>
<reference evidence="12 13" key="2">
    <citation type="journal article" date="2007" name="BMC Biol.">
        <title>A 100%-complete sequence reveals unusually simple genomic features in the hot-spring red alga Cyanidioschyzon merolae.</title>
        <authorList>
            <person name="Nozaki H."/>
            <person name="Takano H."/>
            <person name="Misumi O."/>
            <person name="Terasawa K."/>
            <person name="Matsuzaki M."/>
            <person name="Maruyama S."/>
            <person name="Nishida K."/>
            <person name="Yagisawa F."/>
            <person name="Yoshida Y."/>
            <person name="Fujiwara T."/>
            <person name="Takio S."/>
            <person name="Tamura K."/>
            <person name="Chung S.J."/>
            <person name="Nakamura S."/>
            <person name="Kuroiwa H."/>
            <person name="Tanaka K."/>
            <person name="Sato N."/>
            <person name="Kuroiwa T."/>
        </authorList>
    </citation>
    <scope>NUCLEOTIDE SEQUENCE [LARGE SCALE GENOMIC DNA]</scope>
    <source>
        <strain evidence="12 13">10D</strain>
    </source>
</reference>
<dbReference type="EMBL" id="AP006499">
    <property type="protein sequence ID" value="BAM82223.1"/>
    <property type="molecule type" value="Genomic_DNA"/>
</dbReference>
<evidence type="ECO:0000313" key="12">
    <source>
        <dbReference type="EMBL" id="BAM82223.1"/>
    </source>
</evidence>
<evidence type="ECO:0000313" key="13">
    <source>
        <dbReference type="Proteomes" id="UP000007014"/>
    </source>
</evidence>
<comment type="cofactor">
    <cofactor evidence="11">
        <name>Fe(2+)</name>
        <dbReference type="ChEBI" id="CHEBI:29033"/>
    </cofactor>
    <cofactor evidence="11">
        <name>Ni(2+)</name>
        <dbReference type="ChEBI" id="CHEBI:49786"/>
    </cofactor>
    <text evidence="11">Binds either 1 Fe or Ni cation per monomer. Iron-binding promotes an acireductone dioxygenase reaction producing 2-keto-4-methylthiobutyrate, while nickel-binding promotes an acireductone dioxygenase reaction producing 3-(methylsulfanyl)propanoate.</text>
</comment>
<dbReference type="STRING" id="280699.M1VKW2"/>
<comment type="catalytic activity">
    <reaction evidence="1 11">
        <text>1,2-dihydroxy-5-(methylsulfanyl)pent-1-en-3-one + O2 = 4-methylsulfanyl-2-oxobutanoate + formate + 2 H(+)</text>
        <dbReference type="Rhea" id="RHEA:24504"/>
        <dbReference type="ChEBI" id="CHEBI:15378"/>
        <dbReference type="ChEBI" id="CHEBI:15379"/>
        <dbReference type="ChEBI" id="CHEBI:15740"/>
        <dbReference type="ChEBI" id="CHEBI:16723"/>
        <dbReference type="ChEBI" id="CHEBI:49252"/>
        <dbReference type="EC" id="1.13.11.54"/>
    </reaction>
</comment>
<evidence type="ECO:0000256" key="5">
    <source>
        <dbReference type="ARBA" id="ARBA00022723"/>
    </source>
</evidence>
<keyword evidence="8 11" id="KW-0408">Iron</keyword>
<comment type="similarity">
    <text evidence="11">Belongs to the acireductone dioxygenase (ARD) family.</text>
</comment>
<comment type="catalytic activity">
    <reaction evidence="11">
        <text>1,2-dihydroxy-5-(methylsulfanyl)pent-1-en-3-one + O2 = 3-(methylsulfanyl)propanoate + CO + formate + 2 H(+)</text>
        <dbReference type="Rhea" id="RHEA:14161"/>
        <dbReference type="ChEBI" id="CHEBI:15378"/>
        <dbReference type="ChEBI" id="CHEBI:15379"/>
        <dbReference type="ChEBI" id="CHEBI:15740"/>
        <dbReference type="ChEBI" id="CHEBI:17245"/>
        <dbReference type="ChEBI" id="CHEBI:49016"/>
        <dbReference type="ChEBI" id="CHEBI:49252"/>
        <dbReference type="EC" id="1.13.11.53"/>
    </reaction>
</comment>
<evidence type="ECO:0000256" key="2">
    <source>
        <dbReference type="ARBA" id="ARBA00022490"/>
    </source>
</evidence>
<dbReference type="OMA" id="WYMDESQ"/>
<gene>
    <name evidence="12" type="ORF">CYME_CMQ369C</name>
</gene>
<feature type="binding site" evidence="11">
    <location>
        <position position="93"/>
    </location>
    <ligand>
        <name>Fe(2+)</name>
        <dbReference type="ChEBI" id="CHEBI:29033"/>
        <note>for iron-dependent acireductone dioxygenase activity</note>
    </ligand>
</feature>
<keyword evidence="9 11" id="KW-0486">Methionine biosynthesis</keyword>
<dbReference type="HAMAP" id="MF_03154">
    <property type="entry name" value="Salvage_MtnD_euk"/>
    <property type="match status" value="1"/>
</dbReference>
<dbReference type="GO" id="GO:0019509">
    <property type="term" value="P:L-methionine salvage from methylthioadenosine"/>
    <property type="evidence" value="ECO:0007669"/>
    <property type="project" value="UniProtKB-UniRule"/>
</dbReference>
<organism evidence="12 13">
    <name type="scientific">Cyanidioschyzon merolae (strain NIES-3377 / 10D)</name>
    <name type="common">Unicellular red alga</name>
    <dbReference type="NCBI Taxonomy" id="280699"/>
    <lineage>
        <taxon>Eukaryota</taxon>
        <taxon>Rhodophyta</taxon>
        <taxon>Bangiophyceae</taxon>
        <taxon>Cyanidiales</taxon>
        <taxon>Cyanidiaceae</taxon>
        <taxon>Cyanidioschyzon</taxon>
    </lineage>
</organism>
<feature type="binding site" evidence="11">
    <location>
        <position position="138"/>
    </location>
    <ligand>
        <name>Ni(2+)</name>
        <dbReference type="ChEBI" id="CHEBI:49786"/>
        <note>for nickel-dependent acireductone dioxygenase activity</note>
    </ligand>
</feature>
<dbReference type="GO" id="GO:0005737">
    <property type="term" value="C:cytoplasm"/>
    <property type="evidence" value="ECO:0007669"/>
    <property type="project" value="UniProtKB-SubCell"/>
</dbReference>
<keyword evidence="5 11" id="KW-0479">Metal-binding</keyword>
<dbReference type="RefSeq" id="XP_005538259.1">
    <property type="nucleotide sequence ID" value="XM_005538202.1"/>
</dbReference>
<dbReference type="InterPro" id="IPR027496">
    <property type="entry name" value="ARD_euk"/>
</dbReference>
<dbReference type="GO" id="GO:0005506">
    <property type="term" value="F:iron ion binding"/>
    <property type="evidence" value="ECO:0007669"/>
    <property type="project" value="UniProtKB-UniRule"/>
</dbReference>
<dbReference type="InterPro" id="IPR004313">
    <property type="entry name" value="ARD"/>
</dbReference>
<dbReference type="OrthoDB" id="1867259at2759"/>
<keyword evidence="7 11" id="KW-0560">Oxidoreductase</keyword>
<dbReference type="EC" id="1.13.11.53" evidence="11"/>
<keyword evidence="4 11" id="KW-0028">Amino-acid biosynthesis</keyword>
<dbReference type="eggNOG" id="KOG2107">
    <property type="taxonomic scope" value="Eukaryota"/>
</dbReference>
<feature type="binding site" evidence="11">
    <location>
        <position position="99"/>
    </location>
    <ligand>
        <name>Fe(2+)</name>
        <dbReference type="ChEBI" id="CHEBI:29033"/>
        <note>for iron-dependent acireductone dioxygenase activity</note>
    </ligand>
</feature>
<dbReference type="CDD" id="cd02232">
    <property type="entry name" value="cupin_ARD"/>
    <property type="match status" value="1"/>
</dbReference>
<dbReference type="PANTHER" id="PTHR23418:SF0">
    <property type="entry name" value="ACIREDUCTONE DIOXYGENASE"/>
    <property type="match status" value="1"/>
</dbReference>
<evidence type="ECO:0000256" key="3">
    <source>
        <dbReference type="ARBA" id="ARBA00022596"/>
    </source>
</evidence>
<feature type="binding site" evidence="11">
    <location>
        <position position="99"/>
    </location>
    <ligand>
        <name>Ni(2+)</name>
        <dbReference type="ChEBI" id="CHEBI:49786"/>
        <note>for nickel-dependent acireductone dioxygenase activity</note>
    </ligand>
</feature>
<dbReference type="GO" id="GO:0010308">
    <property type="term" value="F:acireductone dioxygenase (Ni2+-requiring) activity"/>
    <property type="evidence" value="ECO:0007669"/>
    <property type="project" value="UniProtKB-UniRule"/>
</dbReference>
<dbReference type="FunFam" id="2.60.120.10:FF:000099">
    <property type="entry name" value="1,2-dihydroxy-3-keto-5-methylthiopentene dioxygenase"/>
    <property type="match status" value="1"/>
</dbReference>
<accession>M1VKW2</accession>
<comment type="function">
    <text evidence="11">Catalyzes 2 different reactions between oxygen and the acireductone 1,2-dihydroxy-3-keto-5-methylthiopentene (DHK-MTPene) depending upon the metal bound in the active site. Fe-containing acireductone dioxygenase (Fe-ARD) produces formate and 2-keto-4-methylthiobutyrate (KMTB), the alpha-ketoacid precursor of methionine in the methionine recycle pathway. Ni-containing acireductone dioxygenase (Ni-ARD) produces methylthiopropionate, carbon monoxide and formate, and does not lie on the methionine recycle pathway.</text>
</comment>
<dbReference type="UniPathway" id="UPA00904">
    <property type="reaction ID" value="UER00878"/>
</dbReference>
<keyword evidence="10 11" id="KW-0539">Nucleus</keyword>
<protein>
    <recommendedName>
        <fullName evidence="11">Acireductone dioxygenase</fullName>
    </recommendedName>
    <alternativeName>
        <fullName evidence="11">Acireductone dioxygenase (Fe(2+)-requiring)</fullName>
        <shortName evidence="11">ARD'</shortName>
        <shortName evidence="11">Fe-ARD</shortName>
        <ecNumber evidence="11">1.13.11.54</ecNumber>
    </alternativeName>
    <alternativeName>
        <fullName evidence="11">Acireductone dioxygenase (Ni(2+)-requiring)</fullName>
        <shortName evidence="11">ARD</shortName>
        <shortName evidence="11">Ni-ARD</shortName>
        <ecNumber evidence="11">1.13.11.53</ecNumber>
    </alternativeName>
</protein>
<dbReference type="PANTHER" id="PTHR23418">
    <property type="entry name" value="ACIREDUCTONE DIOXYGENASE"/>
    <property type="match status" value="1"/>
</dbReference>